<dbReference type="GO" id="GO:0005886">
    <property type="term" value="C:plasma membrane"/>
    <property type="evidence" value="ECO:0007669"/>
    <property type="project" value="UniProtKB-SubCell"/>
</dbReference>
<organism evidence="7">
    <name type="scientific">Zymomonas mobilis</name>
    <dbReference type="NCBI Taxonomy" id="542"/>
    <lineage>
        <taxon>Bacteria</taxon>
        <taxon>Pseudomonadati</taxon>
        <taxon>Pseudomonadota</taxon>
        <taxon>Alphaproteobacteria</taxon>
        <taxon>Sphingomonadales</taxon>
        <taxon>Zymomonadaceae</taxon>
        <taxon>Zymomonas</taxon>
    </lineage>
</organism>
<feature type="transmembrane region" description="Helical" evidence="6">
    <location>
        <begin position="350"/>
        <end position="368"/>
    </location>
</feature>
<feature type="transmembrane region" description="Helical" evidence="6">
    <location>
        <begin position="148"/>
        <end position="168"/>
    </location>
</feature>
<feature type="transmembrane region" description="Helical" evidence="6">
    <location>
        <begin position="448"/>
        <end position="465"/>
    </location>
</feature>
<dbReference type="GO" id="GO:0022857">
    <property type="term" value="F:transmembrane transporter activity"/>
    <property type="evidence" value="ECO:0007669"/>
    <property type="project" value="InterPro"/>
</dbReference>
<dbReference type="PANTHER" id="PTHR42770:SF7">
    <property type="entry name" value="MEMBRANE PROTEIN"/>
    <property type="match status" value="1"/>
</dbReference>
<keyword evidence="4 6" id="KW-1133">Transmembrane helix</keyword>
<feature type="transmembrane region" description="Helical" evidence="6">
    <location>
        <begin position="423"/>
        <end position="442"/>
    </location>
</feature>
<comment type="subcellular location">
    <subcellularLocation>
        <location evidence="1">Cell membrane</location>
        <topology evidence="1">Multi-pass membrane protein</topology>
    </subcellularLocation>
</comment>
<feature type="transmembrane region" description="Helical" evidence="6">
    <location>
        <begin position="67"/>
        <end position="88"/>
    </location>
</feature>
<feature type="transmembrane region" description="Helical" evidence="6">
    <location>
        <begin position="214"/>
        <end position="239"/>
    </location>
</feature>
<feature type="transmembrane region" description="Helical" evidence="6">
    <location>
        <begin position="109"/>
        <end position="136"/>
    </location>
</feature>
<evidence type="ECO:0000313" key="7">
    <source>
        <dbReference type="EMBL" id="AAD19721.1"/>
    </source>
</evidence>
<dbReference type="InterPro" id="IPR004757">
    <property type="entry name" value="EtNH_permease"/>
</dbReference>
<keyword evidence="3 6" id="KW-0812">Transmembrane</keyword>
<dbReference type="PANTHER" id="PTHR42770">
    <property type="entry name" value="AMINO ACID TRANSPORTER-RELATED"/>
    <property type="match status" value="1"/>
</dbReference>
<name>Q9Z5U0_ZYMMB</name>
<feature type="transmembrane region" description="Helical" evidence="6">
    <location>
        <begin position="173"/>
        <end position="194"/>
    </location>
</feature>
<dbReference type="InterPro" id="IPR050367">
    <property type="entry name" value="APC_superfamily"/>
</dbReference>
<feature type="transmembrane region" description="Helical" evidence="6">
    <location>
        <begin position="380"/>
        <end position="403"/>
    </location>
</feature>
<accession>Q9Z5U0</accession>
<evidence type="ECO:0000256" key="5">
    <source>
        <dbReference type="ARBA" id="ARBA00023136"/>
    </source>
</evidence>
<protein>
    <submittedName>
        <fullName evidence="7">Ethanolamin permease</fullName>
    </submittedName>
</protein>
<proteinExistence type="predicted"/>
<dbReference type="EMBL" id="AF124349">
    <property type="protein sequence ID" value="AAD19721.1"/>
    <property type="molecule type" value="Genomic_DNA"/>
</dbReference>
<evidence type="ECO:0000256" key="3">
    <source>
        <dbReference type="ARBA" id="ARBA00022692"/>
    </source>
</evidence>
<feature type="transmembrane region" description="Helical" evidence="6">
    <location>
        <begin position="37"/>
        <end position="55"/>
    </location>
</feature>
<sequence>MLSLPIWFSCDYRKSGKGRVSKMPEKSPKLSKTLSSFHLWGIAVGLVISGEYFGWSYGWATAGTMGFLIATVIVAAIYTSFIFSFTELTCSIPQAGGPFAYSFRALGKWGGAIAGMATLVEFLFAPPAIALAIGSYLNVQFPSLSPKMAAACAYIVFMALNIVGVRIAATFELFITVAAIFELLVFMGVVAPAFSWEQFLHDGWGVASHFDIQAIGGIFAAVPFAIWFFLAIEGVAMAAEEAKNPRRSIPIAYTAGILTLVSLAFGVMVFAGGSMDWHQLANLNDPLPQAMKHVVGAHSGWLHMLVFLGLFGLVSSLHGIIMGYGRQIFALARAGFLPATLGKLHIKLQTPYAATIAGGLVGIAAIFADDVLSFGGHSLTAILVTMSVLGSLTMYVLSMVSLFRLRQTMPDLPRPYKAPLYPFLPALALIGAFFLLAAVIYYNAGISFIYALLMCIACPLCLYSYKRSQNKKTEENDITTSAILAAEGAEE</sequence>
<dbReference type="NCBIfam" id="TIGR00908">
    <property type="entry name" value="2A0305"/>
    <property type="match status" value="1"/>
</dbReference>
<gene>
    <name evidence="7" type="primary">eutP</name>
</gene>
<evidence type="ECO:0000256" key="1">
    <source>
        <dbReference type="ARBA" id="ARBA00004651"/>
    </source>
</evidence>
<dbReference type="Pfam" id="PF13520">
    <property type="entry name" value="AA_permease_2"/>
    <property type="match status" value="1"/>
</dbReference>
<evidence type="ECO:0000256" key="2">
    <source>
        <dbReference type="ARBA" id="ARBA00022475"/>
    </source>
</evidence>
<evidence type="ECO:0000256" key="4">
    <source>
        <dbReference type="ARBA" id="ARBA00022989"/>
    </source>
</evidence>
<dbReference type="Gene3D" id="1.20.1740.10">
    <property type="entry name" value="Amino acid/polyamine transporter I"/>
    <property type="match status" value="1"/>
</dbReference>
<dbReference type="PIRSF" id="PIRSF006060">
    <property type="entry name" value="AA_transporter"/>
    <property type="match status" value="1"/>
</dbReference>
<keyword evidence="5 6" id="KW-0472">Membrane</keyword>
<feature type="transmembrane region" description="Helical" evidence="6">
    <location>
        <begin position="251"/>
        <end position="271"/>
    </location>
</feature>
<keyword evidence="2" id="KW-1003">Cell membrane</keyword>
<reference evidence="7" key="1">
    <citation type="submission" date="1999-01" db="EMBL/GenBank/DDBJ databases">
        <title>Sequence analysis of 41A4 fosmid clone of Zymomonas mobilis.</title>
        <authorList>
            <person name="Um H.W."/>
            <person name="Kang H.S."/>
        </authorList>
    </citation>
    <scope>NUCLEOTIDE SEQUENCE</scope>
    <source>
        <strain evidence="7">ZM4</strain>
    </source>
</reference>
<dbReference type="AlphaFoldDB" id="Q9Z5U0"/>
<feature type="transmembrane region" description="Helical" evidence="6">
    <location>
        <begin position="301"/>
        <end position="324"/>
    </location>
</feature>
<evidence type="ECO:0000256" key="6">
    <source>
        <dbReference type="SAM" id="Phobius"/>
    </source>
</evidence>
<dbReference type="InterPro" id="IPR002293">
    <property type="entry name" value="AA/rel_permease1"/>
</dbReference>